<comment type="subcellular location">
    <subcellularLocation>
        <location evidence="1">Nucleus</location>
    </subcellularLocation>
</comment>
<evidence type="ECO:0000259" key="32">
    <source>
        <dbReference type="PROSITE" id="PS50868"/>
    </source>
</evidence>
<feature type="domain" description="PHD-type" evidence="30">
    <location>
        <begin position="2944"/>
        <end position="2994"/>
    </location>
</feature>
<feature type="compositionally biased region" description="Polar residues" evidence="29">
    <location>
        <begin position="940"/>
        <end position="956"/>
    </location>
</feature>
<dbReference type="Pfam" id="PF05965">
    <property type="entry name" value="FYRC"/>
    <property type="match status" value="1"/>
</dbReference>
<keyword evidence="13" id="KW-0805">Transcription regulation</keyword>
<name>A0A9W2XPY1_BETSP</name>
<feature type="region of interest" description="Disordered" evidence="29">
    <location>
        <begin position="5281"/>
        <end position="5361"/>
    </location>
</feature>
<evidence type="ECO:0000313" key="35">
    <source>
        <dbReference type="RefSeq" id="XP_055363689.1"/>
    </source>
</evidence>
<feature type="region of interest" description="Disordered" evidence="29">
    <location>
        <begin position="2519"/>
        <end position="2625"/>
    </location>
</feature>
<dbReference type="Proteomes" id="UP000515150">
    <property type="component" value="Chromosome 4"/>
</dbReference>
<feature type="compositionally biased region" description="Polar residues" evidence="29">
    <location>
        <begin position="2705"/>
        <end position="2720"/>
    </location>
</feature>
<evidence type="ECO:0000256" key="23">
    <source>
        <dbReference type="ARBA" id="ARBA00049353"/>
    </source>
</evidence>
<feature type="compositionally biased region" description="Polar residues" evidence="29">
    <location>
        <begin position="1522"/>
        <end position="1535"/>
    </location>
</feature>
<feature type="region of interest" description="Disordered" evidence="29">
    <location>
        <begin position="4853"/>
        <end position="4899"/>
    </location>
</feature>
<feature type="compositionally biased region" description="Basic residues" evidence="29">
    <location>
        <begin position="2763"/>
        <end position="2775"/>
    </location>
</feature>
<dbReference type="PROSITE" id="PS51542">
    <property type="entry name" value="FYRN"/>
    <property type="match status" value="1"/>
</dbReference>
<dbReference type="GO" id="GO:0032259">
    <property type="term" value="P:methylation"/>
    <property type="evidence" value="ECO:0007669"/>
    <property type="project" value="UniProtKB-KW"/>
</dbReference>
<dbReference type="CDD" id="cd15510">
    <property type="entry name" value="PHD2_KMT2C_like"/>
    <property type="match status" value="1"/>
</dbReference>
<feature type="coiled-coil region" evidence="28">
    <location>
        <begin position="4972"/>
        <end position="4999"/>
    </location>
</feature>
<feature type="region of interest" description="Disordered" evidence="29">
    <location>
        <begin position="275"/>
        <end position="294"/>
    </location>
</feature>
<dbReference type="GO" id="GO:0003677">
    <property type="term" value="F:DNA binding"/>
    <property type="evidence" value="ECO:0007669"/>
    <property type="project" value="UniProtKB-KW"/>
</dbReference>
<dbReference type="Gene3D" id="1.10.30.10">
    <property type="entry name" value="High mobility group box domain"/>
    <property type="match status" value="1"/>
</dbReference>
<evidence type="ECO:0000259" key="33">
    <source>
        <dbReference type="PROSITE" id="PS51805"/>
    </source>
</evidence>
<feature type="compositionally biased region" description="Basic and acidic residues" evidence="29">
    <location>
        <begin position="3718"/>
        <end position="3730"/>
    </location>
</feature>
<dbReference type="InterPro" id="IPR009071">
    <property type="entry name" value="HMG_box_dom"/>
</dbReference>
<dbReference type="PANTHER" id="PTHR45888:SF1">
    <property type="entry name" value="HISTONE-LYSINE N-METHYLTRANSFERASE 2C"/>
    <property type="match status" value="1"/>
</dbReference>
<evidence type="ECO:0000256" key="26">
    <source>
        <dbReference type="ARBA" id="ARBA00072631"/>
    </source>
</evidence>
<dbReference type="SMART" id="SM00542">
    <property type="entry name" value="FYRC"/>
    <property type="match status" value="1"/>
</dbReference>
<feature type="compositionally biased region" description="Gly residues" evidence="29">
    <location>
        <begin position="2833"/>
        <end position="2842"/>
    </location>
</feature>
<feature type="compositionally biased region" description="Basic and acidic residues" evidence="29">
    <location>
        <begin position="4624"/>
        <end position="4638"/>
    </location>
</feature>
<evidence type="ECO:0000256" key="13">
    <source>
        <dbReference type="ARBA" id="ARBA00023015"/>
    </source>
</evidence>
<dbReference type="InterPro" id="IPR011011">
    <property type="entry name" value="Znf_FYVE_PHD"/>
</dbReference>
<dbReference type="CDD" id="cd15513">
    <property type="entry name" value="PHD5_KMT2C_like"/>
    <property type="match status" value="1"/>
</dbReference>
<dbReference type="SUPFAM" id="SSF57903">
    <property type="entry name" value="FYVE/PHD zinc finger"/>
    <property type="match status" value="5"/>
</dbReference>
<feature type="domain" description="PHD-type" evidence="33">
    <location>
        <begin position="370"/>
        <end position="478"/>
    </location>
</feature>
<feature type="compositionally biased region" description="Low complexity" evidence="29">
    <location>
        <begin position="1004"/>
        <end position="1015"/>
    </location>
</feature>
<evidence type="ECO:0000256" key="21">
    <source>
        <dbReference type="ARBA" id="ARBA00023315"/>
    </source>
</evidence>
<dbReference type="RefSeq" id="XP_055363689.1">
    <property type="nucleotide sequence ID" value="XM_055507714.1"/>
</dbReference>
<dbReference type="PROSITE" id="PS50016">
    <property type="entry name" value="ZF_PHD_2"/>
    <property type="match status" value="5"/>
</dbReference>
<dbReference type="CDD" id="cd15509">
    <property type="entry name" value="PHD1_KMT2C_like"/>
    <property type="match status" value="1"/>
</dbReference>
<feature type="region of interest" description="Disordered" evidence="29">
    <location>
        <begin position="3526"/>
        <end position="3567"/>
    </location>
</feature>
<feature type="compositionally biased region" description="Low complexity" evidence="29">
    <location>
        <begin position="2301"/>
        <end position="2317"/>
    </location>
</feature>
<keyword evidence="17" id="KW-0010">Activator</keyword>
<dbReference type="Gene3D" id="3.30.40.10">
    <property type="entry name" value="Zinc/RING finger domain, C3HC4 (zinc finger)"/>
    <property type="match status" value="7"/>
</dbReference>
<feature type="region of interest" description="Disordered" evidence="29">
    <location>
        <begin position="4481"/>
        <end position="4500"/>
    </location>
</feature>
<dbReference type="CDD" id="cd22026">
    <property type="entry name" value="HMG-box_KMT2C"/>
    <property type="match status" value="1"/>
</dbReference>
<keyword evidence="21" id="KW-0012">Acyltransferase</keyword>
<feature type="region of interest" description="Disordered" evidence="29">
    <location>
        <begin position="2390"/>
        <end position="2422"/>
    </location>
</feature>
<dbReference type="FunFam" id="2.170.270.10:FF:000003">
    <property type="entry name" value="Histone-lysine N-methyltransferase"/>
    <property type="match status" value="1"/>
</dbReference>
<feature type="compositionally biased region" description="Basic residues" evidence="29">
    <location>
        <begin position="112"/>
        <end position="122"/>
    </location>
</feature>
<feature type="region of interest" description="Disordered" evidence="29">
    <location>
        <begin position="3399"/>
        <end position="3423"/>
    </location>
</feature>
<feature type="compositionally biased region" description="Polar residues" evidence="29">
    <location>
        <begin position="4019"/>
        <end position="4036"/>
    </location>
</feature>
<keyword evidence="18" id="KW-0804">Transcription</keyword>
<dbReference type="OrthoDB" id="308383at2759"/>
<feature type="compositionally biased region" description="Polar residues" evidence="29">
    <location>
        <begin position="4166"/>
        <end position="4188"/>
    </location>
</feature>
<dbReference type="GO" id="GO:0044666">
    <property type="term" value="C:MLL3/4 complex"/>
    <property type="evidence" value="ECO:0007669"/>
    <property type="project" value="TreeGrafter"/>
</dbReference>
<dbReference type="PROSITE" id="PS51543">
    <property type="entry name" value="FYRC"/>
    <property type="match status" value="1"/>
</dbReference>
<dbReference type="SMART" id="SM00398">
    <property type="entry name" value="HMG"/>
    <property type="match status" value="1"/>
</dbReference>
<feature type="compositionally biased region" description="Polar residues" evidence="29">
    <location>
        <begin position="1590"/>
        <end position="1599"/>
    </location>
</feature>
<evidence type="ECO:0000256" key="2">
    <source>
        <dbReference type="ARBA" id="ARBA00022481"/>
    </source>
</evidence>
<reference evidence="35" key="1">
    <citation type="submission" date="2025-08" db="UniProtKB">
        <authorList>
            <consortium name="RefSeq"/>
        </authorList>
    </citation>
    <scope>IDENTIFICATION</scope>
</reference>
<feature type="region of interest" description="Disordered" evidence="29">
    <location>
        <begin position="1680"/>
        <end position="1732"/>
    </location>
</feature>
<sequence length="6425" mass="694804">MPSEAQCQEPRDRGPPPPVTRAGRSAQLAKAAATNSATSSTPERRPRGRPRKDGSSSRPTPPAPAATPPPPSPKSRKKGRSRGRAQVEDEESMDATEKNPPQNTEVKEERRTGRRRSTSRKKVQTDPDPNLDPQPGQDRLCPQPELDSVAPPHEANAKPAPTSEEGHRGSPAAPLPDYSPGNESEDTPQSPSPFQVHTLKPVSESTEQGRPILSRSPSPKEVYHSVSPVAMEMDEDKVVPVASSLVQQSPAPSPCSSPPVSPYLRLEDDDSFSPLFQRSLSEDSGGSPTPSLGDTKKRLKQCAFCYRGDELPLGQGQLVVFGPTPGYIPLHILSRRASSDRDNDCHAHCYSGDQAQALCSSPEQSESSAEFVEQFGPIGLPHDINVQSLFDPTGQCCAHLQCAAWSEGVCRGEGQSLLYVDKAIDLGCTQVCAFCCRLGASVRCQESGCGQSYHFPCATAAGAFQDFNQRQTWCTRHKHSVCSQCEMCSGGGDNTDLFMCCCCGDRYHGSCLDPPLTPSPFRRAGWQCPHCRACQSCRSQDDKSVLLVCEHCDKAYHTHCLTPPLDHTPSTGWSCKNCRVCRRCGVTSSGQWANHPFLCKSCDPALPCPLCDHPPDLYTPLEYLTCTHCYRCVHTKCIVQTGEGRAVSEGYICSTCKPQDEELIQPTQILHCLIEPLSPRQAPPISISQLQLTNHSQTPPVSPTAHRPVNLFPSDPSESPCITFCTLSEHCHTSTYPDPTMTQQGHVPSNPYSTDFQEASSHPVLVVLHQSPVLSLSGPTELQESPVLSHLDPTKFQQKHIPTHLDPTELQPISAQCPVEAIHFQQSPVKTCPNSNLQSPAHTNIIGLQQSTANPNLQKSAASTHPEPSEQQESAAPPHPDPSDLQQCTAETNPDPSDLQESPALTHPDPSDLQQSAAPTHPDPSELQESTALSHPDPSDLQQCPAQSHPESSELQESAEPTHPDPSDLQQSAASTNSEPSELQESPAPSHPDPSDLQQCPAQSHPESSEVQESPEPTHPDPSDLQQSAASTNSEPLELQESPAPSHPDPSELQESPALSHPNPSDLQQSPAPPHPELSDLQQSPAQSHPDPPDPSDLQQGPAQSHPELSDLQHSPAQSRPDPSDLQHSPAQSHPDPSDLQQSPAPSPPHPSDLQQSPAPSPPHPSDLQQSPAPSPPHPSDLQQSPAPSPPHPSDLQQSPAPTHPDSSELQESPALSPPDPSDLQQSPAPSRPDPSDLQKSPAPAHPDSSEIQESPALAHPDPSEIQESPAPAHPDPSEIQESPAPAHPDSSDLQESPELSPPDPSDLQQSPAPAHPDPSDLQESPAPAHPDPSKIQESPPPAHPDSSDLQESPPPAHPDSSDLQESPAPAHPDPSDLQQSPALSHSEPLDLQESLAPSHPGPSDLEESLAPAHPDPSELQQSPALFHSEPLDLQESLAPSHPGPSELQQSPVPSPPYPSQLHQSHSPSEIQQSSMPTCLHSSDVQQGPALFHPDVFELQQSSAPTCLDSRELQPSPAPSHLNLSDLKQSSSPSNLDLLKLQQSSSELQFDPLELKDSTPSSPSGPTEPKQMPKSPHCNSPSSPTPNSTVKQLQQSPVQGRSMFSSSAHSASCSPSVLQPGNAEPNHSPPSICPAQNIRSHLNRPCSSTNIISHPQTGQYSSVLHGHTHISTSLLWSSAKDDDSTLDKDKSKHSSQRPISAPCSPSSSPLGPNQHSLSQPASPVHAHSKQPARHLHHNLLPLQLDIQSRVTDEFMKICATEMNFLDDHLVQTKTLDNTINSCNSSSNLVTSESQLPNQFIPVQCSTHSPDHASPTHVCHTTPESLAHVSTSAEHSSLSCSPCTDEKEGSCFVASHIPSCLSSGSPSHCPEAVKDQTVLIKANTTSVSSTYTREMPPNQTSFFQACASPIAVETGLAHGSTIAADTRPSSQQASYFSHSDNPLASSVSSPVQPAGSLAVPVSCQDNDIESTAEPPSLSIKSDSSPRHSTAVPGTSVHSTPTHVGLVDREANSACAVMDLDAVENSSSCSYVDLAQTQSNQSPTHLLQSSPSRTQTNCSPSPTSFQPIETSFSPPHCIPTETIPAGTSVSQSLSNITSDYSGQTVNCSAIADVNVIQSPPRFSPAGQANQSSSAPSGLVQRHLISLANTSHSSSSHASFACSKAQASKTYNSPSSSSQENTIPAADTGTTSGLDVALRLDVDSSLIQSKLHLDTVLLKPSENIRPTSPSTATAPAISHNKASLNLGMQSLANPQTSSHQTSALVSPLDQRPATEASSSQARPGYFSPAQGNSAMPSTSHTGETPASPTPSSSLHLSPPHIFTTYPSHTSCGHSGPAAGLACGSIVTETLPNPGHSSSVLQEVILSTSPSNHVSCKGSAGLDAVCPALANPVHRKNNPSPVPASPVSSHAAPEVPQQNKQSEEDSAACLDICLSEVKEEGHRKTEKEEMERKAQQPEPAEEPYQTAEVKMQPVERAEKEEIQQYHLPLPHTTVASSLILESQSLSPQPIKTHFALPLHYNSSYPSSPSPPSPHGTAPLEVSPNVSPHRTALPHSCSPHTPQEDQHEERESKDQTEVSVLLEDSDNQPQSLFEPVATATVPTRDNGQSQAEPSERRKVEEDQEEKEGVTGCVYEEKVEEQSDMEEELVTPVLDLDPSLDMEVMDLMTSSHLSSLSPPPASCRGKGHNLRPPTYFSRPSDDLSIRLRQSPFSTEASPETSPTRVSITPPPLSPLSSLFRCSPPARESLVPPTTVLPLTPKIGMGKPAITKRKFSPGRARVKQGSWWSNRRAVSPPSSSQDSMGEGGWDSPKPRPSDSPLWSMRVGRGSGFPGRRRSRGGGVGGARGGGRGRSRLKTQDSLSVSPGGGYVELLQPKEEEENSMHNTVVMFSTSDHFTLRQDMCVVCGSFGQGAEGRLLACSQCGQCYHPYCVNVKITRVVLTKGWRCLECTVCEACGEASDPGRLLLCDDCDISYHTYCLDPPLHTVPKGAWKCKWCVWCVQCGSTSPGLHCDWQSNYSRCGPCVSLSCCPLCQRRYLQDDLILQCQQCDRWVHAVCQGLTTEDEVEVAADEGFDCSLCKTQGQGSYGTSNSFDSPYMAQIISRIREPDTKTYTQDGVCLTESGLSHLQALVEPLTSPRRVPCSICRCKPKLKLRIINQNSVSVLQTPSDLDPPTEQDHSRGDLECEIKSDSSPERDHAEDDVTKEPDVTDGNKKRKRKPYRPGIGGFMVRQRGAKAGPGRIKLCRKDLTEMLLGRDEGLLDADMETAPPADQTMEKAKKRYRKKKTKLEEEFPSYLQEAFFGRDLLDRSRQVDKVSRPEMSVASHSAAVSMDVKVSIPGFHVPSPPSLQIGNIAANSSKKHRALSLCEDTLVDLSDVLNTDPHILATGPTGQFQVERSPSPFAGLDISSIGGEPSLTSDPTGSGGQAHRVVHEEPLDVILSPELDKMVTDGAILSKLYKIPELEGKDVEEVFTAVLSPNSSNNQQLEQCQHPHSAAGNKMHPQPAAGVYPRLPLMNGLMGATPHFPHVPVVPSSGQGPAGLRMPPPQGPPQDRGPNIQTPAGEGEQDAMSTAQRGMLKWEREETLGELATVAPVLYCNTNFPQLKEQYPDWSTRVKQITKLWRKASSQDRAPYVQKARDNRAAQRINKVQLNEPFKRQPPPQHQLPPLPPPPPPPPGQYDPVSMETEVAFRDPLRPRESEQEQEWKLRQQMRQKSKQLAKMEATQKLEQVKKEQRQQQLLAGHRLPGTVSPEPGSHSPMTPTQQLITGDSSSPLSQSRQQGSSGLTDVFLRPQAPPPSGFPSLPHSPHPSSPLHQPPTSPQMFSPPSSRPSSPWDPYSKVAGTPRPNTQSGSSQQQHRNSLGTSPPHDAFGSPALSPDSKSSDVRVLGPQPGLHVSRAGMISPPSSSAPDLTTRQGGIRADAYQKTSPSASNLRTPVPAELVQGGVFKAPMPPQHQPQQDVFASTGGVNRRDPSRLSELGFALPQSQDFPSSPLSGLGSPHRSPYAQAPGTPRPDYSQHIADPFSQQSPLASRPSPDSYTNPHTPGTPHPHSEPTYLPTPPALRLDQYNQQSTNRRPSPSHPTFDVYASSPGTPRPFVTERFPRSPGSQRSTEPYAQPVGTPRPTLDPYTQQPSTPRPQKTPGETFTPQAAASGSSLAPGLSVETAAFAGTSHQSPGRQQQDLFPRTPSNQTPKHPGMSEECGLSGQTLSHDSIESGHMTPGHSQTDKTASPEMAALATVALDGMLPQIGDSDEKLRQRQRLRQLILRQQQQKSALRQEIGLHEPAAGTSVPTAGPSSGSGTPRHWSQEDSSTAPSSDLFGRPPPPYPGIVKPGGATVLPAPRFSRGFAPSEAPFPRQNLPRELGLRGLAPRFSASPGTPAASQDSFLHPPQASVPGPSLSTVEGAPVHMRRSGEFTSIRPLTAPNTHPNLMPGAPQHVLPRSFPIQQHSIMGQPYIELRHRAPDARMRLPFPLPASLDTGMQQLGPRDSQTSLVRPSQGSRLGEPPLGQQMLMTGGIMQLNQQHLGQTVALTQGGETALPGPDGIEEHLDGEDSAVKDLEDVEVKDLVDLNLNLDPEDGKEDLDLGASDLHLDDFLLSGKFDLIAYADPELNLEDSEDLDLGDSVEEKAGGEKQDGAKKTDSRPPVPTGVEVAESSALHTKDKVEESGAGALPALQTQEHILSSVMSPRVHPPVATGPEPIFHQPQQRIFGSSPSPLLTSLPQGPSVSPHPMSLPPAQPHMHLNPQVKPPNPGSSSQTQDQAVFLQNQNKSRPLLVEEQPLLLQDLLDQERQEQQQQKQMQALIRQRSTDSVFPNMADFDSISDPIMKAKMVALKGINKVMTQSNMGLNPMVINRLQPAPGAATGPVAPPSERIPQPPHPVGQDKKLNPQLVRPSPPSFAPGFVNESERRQYEEWLAETQQLLQMQQRLLEDQITAHRKTKKALSAKQRTAKKAGRAFADEDAAQLRCITEQQGAVQKQLEQIRKQQKDHAELIEEYRAKHQEPRALVQQQPAAPPIMTAGAPAVPGSLLPQPLVPMLPRQGDPSAIHIPNVSPGWTTGSGAPGVIGQRMPPQIAPALPNSPQAPTQTPPAMVTGLTTPKAGFTAEPRGPNGAAVEGAPAIPQVKFDDNNPFSEGFQERERRERLREQQERQRVQLMQEVERHRALQQRLELEQQGVVGNVPGSQGSGLATSSELERQLSVTAAAQQRASALAMEFQRGPLTAARLEVKLEREEVGACGGGVVKMEEGGRERLLSPSSGDAGKELLRHLLKDKASLSNMLSPTAQSPLIACRQPSSDSIRSEEEDHPGPHGNMVLTDNPGLDLPDLSGKKSQRCKRLARPEKDRAPPKYKRRKKEEDKTTPSSDQLVTHLTQLSVLPLMEPVLGLDLSLFTPYGGSFLGRDSRLTGSFGNACLDGVSDYYSQLIYKQNNLSNPPTPPASLPPTPPPVARQKLVNGFAMTEELAPKELPEQDEASGLKQKGSEILDLKSVDVPASLPTPPHNIQEEHRLKDLLGRDSPDGFIPSSSPESVADMELSRYPDLSFIKVERPSPCSSPTIPMMPCSLGKGSAVKQEVKVEPTLQGPPSCSNTDLVTIAITLNPVAAQNVAGVMAAITQLLRVSGRVNYQLSRPPVPEQSSLALLAGVRVPLMQSSAGIRQLRPPPALGNTGVRMNYIQAARPQCCSYCKALLGNGVRIVRELKQETQSRPGSNLVFCSPNCSALYTSKVQGKLPGNKATIPVLMSGSDRPPPTRVQHQYSNNMSSIAVHSLPLTQSSVPPTASSSPQPTFPPASAIAIESKPRTDSLKVKVKLKPHPRAVPGDESARPGKRIKNSRWRRWSISVTLSRGPCIPNEAVAMPTEEEMDLLLKKLGACLHPDPLPKDQRRCCFCHQQGDGQTDGPARLLNLDLDLWVHLNCALWSSEVYETQAGALINVEPALRRGLTLRCAYCQQIGATSGCNRLRCTNTYHFTCALHAHCTFFKDKTMLCHLHKPRTVPLSGDRSSNGSPSSTPGPIPDPAAVMASDPYDSELRCFTVFRRVYVQRDEARQIAAVVQRGERQHTFRVGSLLFRAIGRLLPHQMNSFHNKVAIFPIGYNANRFYWSMRYNNRRCKYMCYIEEKEGEPLFKVKVVEKGHEDLVLTGPTPKAVWDQILEPLSQMRASSGALKLFPVYLKGEDLFGLTTSAVTRILESLPGVEACERYTFRYGRNPLMEWPLAFNPSGSARTEPKACQAKRPYLLTSVAPRCQGSVGSIVGLVPGVLSLSPGESVAGAHQGRHSKSSQYRRMKAEWKSNVYLARSRIQGLGLYAARDIEKCTMVIEYIGTIIRSEVANRKERLYESQNRGVYMFRIDNDYVIDATITGGPARYINHSCAPNCITEVVTVEKENKIIISSCRRIQRGEELCYDYKFDLEDDQHKIPCHCGAVNCRKWMN</sequence>
<dbReference type="CDD" id="cd19171">
    <property type="entry name" value="SET_KMT2C_2D"/>
    <property type="match status" value="1"/>
</dbReference>
<feature type="compositionally biased region" description="Polar residues" evidence="29">
    <location>
        <begin position="1462"/>
        <end position="1486"/>
    </location>
</feature>
<evidence type="ECO:0000256" key="6">
    <source>
        <dbReference type="ARBA" id="ARBA00022691"/>
    </source>
</evidence>
<feature type="region of interest" description="Disordered" evidence="29">
    <location>
        <begin position="4690"/>
        <end position="4756"/>
    </location>
</feature>
<evidence type="ECO:0000256" key="4">
    <source>
        <dbReference type="ARBA" id="ARBA00022603"/>
    </source>
</evidence>
<dbReference type="EC" id="2.1.1.364" evidence="22"/>
<dbReference type="FunFam" id="3.30.40.10:FF:000852">
    <property type="entry name" value="Histone-lysine N-methyltransferase 2C"/>
    <property type="match status" value="1"/>
</dbReference>
<feature type="region of interest" description="Disordered" evidence="29">
    <location>
        <begin position="2166"/>
        <end position="2187"/>
    </location>
</feature>
<feature type="compositionally biased region" description="Polar residues" evidence="29">
    <location>
        <begin position="4123"/>
        <end position="4143"/>
    </location>
</feature>
<feature type="domain" description="Post-SET" evidence="32">
    <location>
        <begin position="6409"/>
        <end position="6425"/>
    </location>
</feature>
<feature type="compositionally biased region" description="Low complexity" evidence="29">
    <location>
        <begin position="4145"/>
        <end position="4157"/>
    </location>
</feature>
<feature type="compositionally biased region" description="Low complexity" evidence="29">
    <location>
        <begin position="2401"/>
        <end position="2412"/>
    </location>
</feature>
<evidence type="ECO:0000256" key="28">
    <source>
        <dbReference type="SAM" id="Coils"/>
    </source>
</evidence>
<keyword evidence="10" id="KW-0862">Zinc</keyword>
<protein>
    <recommendedName>
        <fullName evidence="26">Histone-lysine N-methyltransferase 2C</fullName>
        <ecNumber evidence="22">2.1.1.364</ecNumber>
    </recommendedName>
</protein>
<evidence type="ECO:0000256" key="16">
    <source>
        <dbReference type="ARBA" id="ARBA00023139"/>
    </source>
</evidence>
<dbReference type="SMART" id="SM00317">
    <property type="entry name" value="SET"/>
    <property type="match status" value="1"/>
</dbReference>
<dbReference type="SMART" id="SM00508">
    <property type="entry name" value="PostSET"/>
    <property type="match status" value="1"/>
</dbReference>
<feature type="compositionally biased region" description="Basic and acidic residues" evidence="29">
    <location>
        <begin position="2435"/>
        <end position="2451"/>
    </location>
</feature>
<feature type="compositionally biased region" description="Polar residues" evidence="29">
    <location>
        <begin position="3752"/>
        <end position="3762"/>
    </location>
</feature>
<feature type="domain" description="PHD-type" evidence="30">
    <location>
        <begin position="531"/>
        <end position="581"/>
    </location>
</feature>
<dbReference type="SUPFAM" id="SSF82199">
    <property type="entry name" value="SET domain"/>
    <property type="match status" value="1"/>
</dbReference>
<feature type="compositionally biased region" description="Low complexity" evidence="29">
    <location>
        <begin position="2743"/>
        <end position="2754"/>
    </location>
</feature>
<dbReference type="InterPro" id="IPR001965">
    <property type="entry name" value="Znf_PHD"/>
</dbReference>
<evidence type="ECO:0000256" key="24">
    <source>
        <dbReference type="ARBA" id="ARBA00058707"/>
    </source>
</evidence>
<feature type="region of interest" description="Disordered" evidence="29">
    <location>
        <begin position="5119"/>
        <end position="5143"/>
    </location>
</feature>
<evidence type="ECO:0000313" key="34">
    <source>
        <dbReference type="Proteomes" id="UP000515150"/>
    </source>
</evidence>
<accession>A0A9W2XPY1</accession>
<proteinExistence type="predicted"/>
<feature type="compositionally biased region" description="Low complexity" evidence="29">
    <location>
        <begin position="1602"/>
        <end position="1616"/>
    </location>
</feature>
<evidence type="ECO:0000256" key="10">
    <source>
        <dbReference type="ARBA" id="ARBA00022833"/>
    </source>
</evidence>
<feature type="region of interest" description="Disordered" evidence="29">
    <location>
        <begin position="5989"/>
        <end position="6012"/>
    </location>
</feature>
<feature type="region of interest" description="Disordered" evidence="29">
    <location>
        <begin position="245"/>
        <end position="267"/>
    </location>
</feature>
<evidence type="ECO:0000256" key="7">
    <source>
        <dbReference type="ARBA" id="ARBA00022723"/>
    </source>
</evidence>
<feature type="compositionally biased region" description="Polar residues" evidence="29">
    <location>
        <begin position="4484"/>
        <end position="4496"/>
    </location>
</feature>
<dbReference type="Pfam" id="PF00856">
    <property type="entry name" value="SET"/>
    <property type="match status" value="1"/>
</dbReference>
<dbReference type="PROSITE" id="PS51805">
    <property type="entry name" value="EPHD"/>
    <property type="match status" value="2"/>
</dbReference>
<feature type="compositionally biased region" description="Low complexity" evidence="29">
    <location>
        <begin position="1558"/>
        <end position="1569"/>
    </location>
</feature>
<dbReference type="SMART" id="SM00541">
    <property type="entry name" value="FYRN"/>
    <property type="match status" value="1"/>
</dbReference>
<evidence type="ECO:0000256" key="5">
    <source>
        <dbReference type="ARBA" id="ARBA00022679"/>
    </source>
</evidence>
<keyword evidence="12" id="KW-0007">Acetylation</keyword>
<keyword evidence="7" id="KW-0479">Metal-binding</keyword>
<dbReference type="CDD" id="cd15489">
    <property type="entry name" value="PHD_SF"/>
    <property type="match status" value="1"/>
</dbReference>
<feature type="compositionally biased region" description="Polar residues" evidence="29">
    <location>
        <begin position="884"/>
        <end position="895"/>
    </location>
</feature>
<dbReference type="SMART" id="SM00249">
    <property type="entry name" value="PHD"/>
    <property type="match status" value="8"/>
</dbReference>
<dbReference type="InterPro" id="IPR013083">
    <property type="entry name" value="Znf_RING/FYVE/PHD"/>
</dbReference>
<evidence type="ECO:0000256" key="8">
    <source>
        <dbReference type="ARBA" id="ARBA00022737"/>
    </source>
</evidence>
<evidence type="ECO:0000256" key="25">
    <source>
        <dbReference type="ARBA" id="ARBA00065668"/>
    </source>
</evidence>
<keyword evidence="6" id="KW-0949">S-adenosyl-L-methionine</keyword>
<dbReference type="Gene3D" id="3.30.160.360">
    <property type="match status" value="1"/>
</dbReference>
<feature type="region of interest" description="Disordered" evidence="29">
    <location>
        <begin position="856"/>
        <end position="1636"/>
    </location>
</feature>
<feature type="compositionally biased region" description="Polar residues" evidence="29">
    <location>
        <begin position="3898"/>
        <end position="3910"/>
    </location>
</feature>
<feature type="region of interest" description="Disordered" evidence="29">
    <location>
        <begin position="3159"/>
        <end position="3221"/>
    </location>
</feature>
<evidence type="ECO:0000259" key="30">
    <source>
        <dbReference type="PROSITE" id="PS50016"/>
    </source>
</evidence>
<dbReference type="GeneID" id="114853983"/>
<feature type="region of interest" description="Disordered" evidence="29">
    <location>
        <begin position="4277"/>
        <end position="4330"/>
    </location>
</feature>
<dbReference type="InterPro" id="IPR019787">
    <property type="entry name" value="Znf_PHD-finger"/>
</dbReference>
<feature type="domain" description="PHD-type" evidence="30">
    <location>
        <begin position="2894"/>
        <end position="2947"/>
    </location>
</feature>
<dbReference type="InterPro" id="IPR034732">
    <property type="entry name" value="EPHD"/>
</dbReference>
<keyword evidence="3" id="KW-0597">Phosphoprotein</keyword>
<feature type="compositionally biased region" description="Polar residues" evidence="29">
    <location>
        <begin position="1024"/>
        <end position="1035"/>
    </location>
</feature>
<keyword evidence="4" id="KW-0489">Methyltransferase</keyword>
<feature type="region of interest" description="Disordered" evidence="29">
    <location>
        <begin position="2038"/>
        <end position="2063"/>
    </location>
</feature>
<feature type="compositionally biased region" description="Basic residues" evidence="29">
    <location>
        <begin position="74"/>
        <end position="83"/>
    </location>
</feature>
<dbReference type="FunFam" id="3.30.40.10:FF:000002">
    <property type="entry name" value="Histone-lysine N-methyltransferase"/>
    <property type="match status" value="1"/>
</dbReference>
<dbReference type="PROSITE" id="PS00354">
    <property type="entry name" value="HMGI_Y"/>
    <property type="match status" value="1"/>
</dbReference>
<feature type="compositionally biased region" description="Low complexity" evidence="29">
    <location>
        <begin position="25"/>
        <end position="41"/>
    </location>
</feature>
<comment type="function">
    <text evidence="24">Histone methyltransferase that catalyzes methyl group transfer from S-adenosyl-L-methionine to the epsilon-amino group of 'Lys-4' of histone H3 (H3K4). Part of chromatin remodeling machinery predominantly forms H3K4me1 methylation marks at active chromatin sites where transcription and DNA repair take place. Likely plays a redundant role with KMT2D in enriching H3K4me1 mark on primed and active enhancer elements.</text>
</comment>
<feature type="compositionally biased region" description="Pro residues" evidence="29">
    <location>
        <begin position="3652"/>
        <end position="3673"/>
    </location>
</feature>
<feature type="compositionally biased region" description="Polar residues" evidence="29">
    <location>
        <begin position="968"/>
        <end position="984"/>
    </location>
</feature>
<evidence type="ECO:0000256" key="18">
    <source>
        <dbReference type="ARBA" id="ARBA00023163"/>
    </source>
</evidence>
<feature type="compositionally biased region" description="Polar residues" evidence="29">
    <location>
        <begin position="4285"/>
        <end position="4296"/>
    </location>
</feature>
<feature type="compositionally biased region" description="Low complexity" evidence="29">
    <location>
        <begin position="3763"/>
        <end position="3779"/>
    </location>
</feature>
<evidence type="ECO:0000256" key="15">
    <source>
        <dbReference type="ARBA" id="ARBA00023125"/>
    </source>
</evidence>
<dbReference type="InterPro" id="IPR001214">
    <property type="entry name" value="SET_dom"/>
</dbReference>
<feature type="domain" description="PHD-type" evidence="33">
    <location>
        <begin position="5877"/>
        <end position="5985"/>
    </location>
</feature>
<dbReference type="Pfam" id="PF05964">
    <property type="entry name" value="FYRN"/>
    <property type="match status" value="1"/>
</dbReference>
<dbReference type="GO" id="GO:0008270">
    <property type="term" value="F:zinc ion binding"/>
    <property type="evidence" value="ECO:0007669"/>
    <property type="project" value="UniProtKB-KW"/>
</dbReference>
<dbReference type="InterPro" id="IPR000637">
    <property type="entry name" value="HMGI/Y_DNA-bd_CS"/>
</dbReference>
<feature type="region of interest" description="Disordered" evidence="29">
    <location>
        <begin position="3647"/>
        <end position="4228"/>
    </location>
</feature>
<dbReference type="InterPro" id="IPR003889">
    <property type="entry name" value="FYrich_C"/>
</dbReference>
<feature type="compositionally biased region" description="Pro residues" evidence="29">
    <location>
        <begin position="3788"/>
        <end position="3814"/>
    </location>
</feature>
<evidence type="ECO:0000256" key="17">
    <source>
        <dbReference type="ARBA" id="ARBA00023159"/>
    </source>
</evidence>
<dbReference type="Gene3D" id="2.170.270.10">
    <property type="entry name" value="SET domain"/>
    <property type="match status" value="1"/>
</dbReference>
<feature type="region of interest" description="Disordered" evidence="29">
    <location>
        <begin position="2435"/>
        <end position="2465"/>
    </location>
</feature>
<dbReference type="GO" id="GO:0016746">
    <property type="term" value="F:acyltransferase activity"/>
    <property type="evidence" value="ECO:0007669"/>
    <property type="project" value="UniProtKB-KW"/>
</dbReference>
<evidence type="ECO:0000256" key="27">
    <source>
        <dbReference type="PROSITE-ProRule" id="PRU00146"/>
    </source>
</evidence>
<feature type="compositionally biased region" description="Basic and acidic residues" evidence="29">
    <location>
        <begin position="3683"/>
        <end position="3702"/>
    </location>
</feature>
<feature type="compositionally biased region" description="Low complexity" evidence="29">
    <location>
        <begin position="1536"/>
        <end position="1549"/>
    </location>
</feature>
<dbReference type="Pfam" id="PF00628">
    <property type="entry name" value="PHD"/>
    <property type="match status" value="4"/>
</dbReference>
<feature type="compositionally biased region" description="Basic and acidic residues" evidence="29">
    <location>
        <begin position="5132"/>
        <end position="5143"/>
    </location>
</feature>
<dbReference type="FunFam" id="3.30.160.360:FF:000001">
    <property type="entry name" value="Histone-lysine N-methyltransferase"/>
    <property type="match status" value="1"/>
</dbReference>
<dbReference type="GO" id="GO:0003713">
    <property type="term" value="F:transcription coactivator activity"/>
    <property type="evidence" value="ECO:0007669"/>
    <property type="project" value="TreeGrafter"/>
</dbReference>
<evidence type="ECO:0000259" key="31">
    <source>
        <dbReference type="PROSITE" id="PS50280"/>
    </source>
</evidence>
<feature type="compositionally biased region" description="Low complexity" evidence="29">
    <location>
        <begin position="3815"/>
        <end position="3833"/>
    </location>
</feature>
<keyword evidence="14 28" id="KW-0175">Coiled coil</keyword>
<evidence type="ECO:0000256" key="14">
    <source>
        <dbReference type="ARBA" id="ARBA00023054"/>
    </source>
</evidence>
<evidence type="ECO:0000256" key="9">
    <source>
        <dbReference type="ARBA" id="ARBA00022771"/>
    </source>
</evidence>
<evidence type="ECO:0000256" key="19">
    <source>
        <dbReference type="ARBA" id="ARBA00023242"/>
    </source>
</evidence>
<feature type="compositionally biased region" description="Low complexity" evidence="29">
    <location>
        <begin position="3985"/>
        <end position="3995"/>
    </location>
</feature>
<feature type="compositionally biased region" description="Polar residues" evidence="29">
    <location>
        <begin position="2595"/>
        <end position="2607"/>
    </location>
</feature>
<evidence type="ECO:0000256" key="11">
    <source>
        <dbReference type="ARBA" id="ARBA00022853"/>
    </source>
</evidence>
<feature type="compositionally biased region" description="Basic and acidic residues" evidence="29">
    <location>
        <begin position="5295"/>
        <end position="5304"/>
    </location>
</feature>
<dbReference type="PANTHER" id="PTHR45888">
    <property type="entry name" value="HL01030P-RELATED"/>
    <property type="match status" value="1"/>
</dbReference>
<feature type="compositionally biased region" description="Basic and acidic residues" evidence="29">
    <location>
        <begin position="1680"/>
        <end position="1692"/>
    </location>
</feature>
<keyword evidence="15" id="KW-0238">DNA-binding</keyword>
<evidence type="ECO:0000256" key="20">
    <source>
        <dbReference type="ARBA" id="ARBA00023288"/>
    </source>
</evidence>
<feature type="compositionally biased region" description="Pro residues" evidence="29">
    <location>
        <begin position="59"/>
        <end position="73"/>
    </location>
</feature>
<gene>
    <name evidence="35" type="primary">LOC114853983</name>
</gene>
<feature type="region of interest" description="Disordered" evidence="29">
    <location>
        <begin position="4624"/>
        <end position="4656"/>
    </location>
</feature>
<feature type="compositionally biased region" description="Polar residues" evidence="29">
    <location>
        <begin position="2249"/>
        <end position="2261"/>
    </location>
</feature>
<feature type="domain" description="SET" evidence="31">
    <location>
        <begin position="6285"/>
        <end position="6401"/>
    </location>
</feature>
<feature type="compositionally biased region" description="Low complexity" evidence="29">
    <location>
        <begin position="4708"/>
        <end position="4722"/>
    </location>
</feature>
<dbReference type="PROSITE" id="PS50868">
    <property type="entry name" value="POST_SET"/>
    <property type="match status" value="1"/>
</dbReference>
<feature type="compositionally biased region" description="Polar residues" evidence="29">
    <location>
        <begin position="3919"/>
        <end position="3929"/>
    </location>
</feature>
<comment type="catalytic activity">
    <reaction evidence="23">
        <text>L-lysyl(4)-[histone H3] + S-adenosyl-L-methionine = N(6)-methyl-L-lysyl(4)-[histone H3] + S-adenosyl-L-homocysteine + H(+)</text>
        <dbReference type="Rhea" id="RHEA:60264"/>
        <dbReference type="Rhea" id="RHEA-COMP:15543"/>
        <dbReference type="Rhea" id="RHEA-COMP:15547"/>
        <dbReference type="ChEBI" id="CHEBI:15378"/>
        <dbReference type="ChEBI" id="CHEBI:29969"/>
        <dbReference type="ChEBI" id="CHEBI:57856"/>
        <dbReference type="ChEBI" id="CHEBI:59789"/>
        <dbReference type="ChEBI" id="CHEBI:61929"/>
        <dbReference type="EC" id="2.1.1.364"/>
    </reaction>
    <physiologicalReaction direction="left-to-right" evidence="23">
        <dbReference type="Rhea" id="RHEA:60265"/>
    </physiologicalReaction>
</comment>
<feature type="region of interest" description="Disordered" evidence="29">
    <location>
        <begin position="4365"/>
        <end position="4396"/>
    </location>
</feature>
<dbReference type="InterPro" id="IPR036910">
    <property type="entry name" value="HMG_box_dom_sf"/>
</dbReference>
<dbReference type="FunFam" id="1.10.30.10:FF:000009">
    <property type="entry name" value="Histone-lysine N-methyltransferase"/>
    <property type="match status" value="1"/>
</dbReference>
<feature type="compositionally biased region" description="Low complexity" evidence="29">
    <location>
        <begin position="1579"/>
        <end position="1589"/>
    </location>
</feature>
<feature type="region of interest" description="Disordered" evidence="29">
    <location>
        <begin position="2705"/>
        <end position="2862"/>
    </location>
</feature>
<organism evidence="34 35">
    <name type="scientific">Betta splendens</name>
    <name type="common">Siamese fighting fish</name>
    <dbReference type="NCBI Taxonomy" id="158456"/>
    <lineage>
        <taxon>Eukaryota</taxon>
        <taxon>Metazoa</taxon>
        <taxon>Chordata</taxon>
        <taxon>Craniata</taxon>
        <taxon>Vertebrata</taxon>
        <taxon>Euteleostomi</taxon>
        <taxon>Actinopterygii</taxon>
        <taxon>Neopterygii</taxon>
        <taxon>Teleostei</taxon>
        <taxon>Neoteleostei</taxon>
        <taxon>Acanthomorphata</taxon>
        <taxon>Anabantaria</taxon>
        <taxon>Anabantiformes</taxon>
        <taxon>Anabantoidei</taxon>
        <taxon>Osphronemidae</taxon>
        <taxon>Betta</taxon>
    </lineage>
</organism>
<feature type="compositionally biased region" description="Polar residues" evidence="29">
    <location>
        <begin position="4062"/>
        <end position="4072"/>
    </location>
</feature>
<dbReference type="FunFam" id="3.30.40.10:FF:001142">
    <property type="entry name" value="Histone-lysine N-methyltransferase"/>
    <property type="match status" value="1"/>
</dbReference>
<dbReference type="KEGG" id="bspl:114853983"/>
<feature type="compositionally biased region" description="Polar residues" evidence="29">
    <location>
        <begin position="275"/>
        <end position="292"/>
    </location>
</feature>
<dbReference type="InterPro" id="IPR046341">
    <property type="entry name" value="SET_dom_sf"/>
</dbReference>
<evidence type="ECO:0000256" key="22">
    <source>
        <dbReference type="ARBA" id="ARBA00023620"/>
    </source>
</evidence>
<evidence type="ECO:0000256" key="3">
    <source>
        <dbReference type="ARBA" id="ARBA00022553"/>
    </source>
</evidence>
<evidence type="ECO:0000256" key="12">
    <source>
        <dbReference type="ARBA" id="ARBA00022990"/>
    </source>
</evidence>
<dbReference type="PROSITE" id="PS50280">
    <property type="entry name" value="SET"/>
    <property type="match status" value="1"/>
</dbReference>
<dbReference type="InterPro" id="IPR003616">
    <property type="entry name" value="Post-SET_dom"/>
</dbReference>
<keyword evidence="16" id="KW-0564">Palmitate</keyword>
<keyword evidence="2" id="KW-0488">Methylation</keyword>
<dbReference type="GO" id="GO:0045944">
    <property type="term" value="P:positive regulation of transcription by RNA polymerase II"/>
    <property type="evidence" value="ECO:0007669"/>
    <property type="project" value="TreeGrafter"/>
</dbReference>
<evidence type="ECO:0000256" key="1">
    <source>
        <dbReference type="ARBA" id="ARBA00004123"/>
    </source>
</evidence>
<feature type="region of interest" description="Disordered" evidence="29">
    <location>
        <begin position="2249"/>
        <end position="2318"/>
    </location>
</feature>
<keyword evidence="11" id="KW-0156">Chromatin regulator</keyword>
<evidence type="ECO:0000256" key="29">
    <source>
        <dbReference type="SAM" id="MobiDB-lite"/>
    </source>
</evidence>
<dbReference type="Pfam" id="PF13771">
    <property type="entry name" value="zf-HC5HC2H"/>
    <property type="match status" value="1"/>
</dbReference>
<feature type="compositionally biased region" description="Basic and acidic residues" evidence="29">
    <location>
        <begin position="3170"/>
        <end position="3207"/>
    </location>
</feature>
<feature type="compositionally biased region" description="Basic and acidic residues" evidence="29">
    <location>
        <begin position="2557"/>
        <end position="2571"/>
    </location>
</feature>
<keyword evidence="20" id="KW-0449">Lipoprotein</keyword>
<dbReference type="GO" id="GO:0140945">
    <property type="term" value="F:histone H3K4 monomethyltransferase activity"/>
    <property type="evidence" value="ECO:0007669"/>
    <property type="project" value="UniProtKB-EC"/>
</dbReference>
<feature type="region of interest" description="Disordered" evidence="29">
    <location>
        <begin position="1928"/>
        <end position="2000"/>
    </location>
</feature>
<keyword evidence="19" id="KW-0539">Nucleus</keyword>
<keyword evidence="34" id="KW-1185">Reference proteome</keyword>
<keyword evidence="5" id="KW-0808">Transferase</keyword>
<feature type="compositionally biased region" description="Polar residues" evidence="29">
    <location>
        <begin position="2286"/>
        <end position="2299"/>
    </location>
</feature>
<feature type="coiled-coil region" evidence="28">
    <location>
        <begin position="3266"/>
        <end position="3293"/>
    </location>
</feature>
<dbReference type="SUPFAM" id="SSF47095">
    <property type="entry name" value="HMG-box"/>
    <property type="match status" value="1"/>
</dbReference>
<feature type="compositionally biased region" description="Pro residues" evidence="29">
    <location>
        <begin position="251"/>
        <end position="261"/>
    </location>
</feature>
<keyword evidence="8" id="KW-0677">Repeat</keyword>
<feature type="region of interest" description="Disordered" evidence="29">
    <location>
        <begin position="1"/>
        <end position="221"/>
    </location>
</feature>
<keyword evidence="9 27" id="KW-0863">Zinc-finger</keyword>
<comment type="subunit">
    <text evidence="25">Component of the MLL3 complex (also named ASCOM complex), at least composed of catalytic subunit KMT2C/MLL3, ASH2L, RBBP5, WDR5, NCOA6, DPY30, KDM6A, PAXIP1/PTIP, PAGR1 and alpha- and beta-tubulin. Forms a core complex with the evolutionary conserved subcomplex WRAD composed of WDR5, RBBP5, ASH2L/ASH2 and DPY30 subunits; WRAD differentially stimulates the methyltransferase activity. Interacts (via WIN motif) with WDR5.</text>
</comment>
<feature type="domain" description="PHD-type" evidence="30">
    <location>
        <begin position="479"/>
        <end position="534"/>
    </location>
</feature>
<feature type="compositionally biased region" description="Polar residues" evidence="29">
    <location>
        <begin position="3840"/>
        <end position="3858"/>
    </location>
</feature>
<feature type="compositionally biased region" description="Polar residues" evidence="29">
    <location>
        <begin position="1928"/>
        <end position="1950"/>
    </location>
</feature>
<feature type="compositionally biased region" description="Low complexity" evidence="29">
    <location>
        <begin position="5992"/>
        <end position="6003"/>
    </location>
</feature>
<feature type="compositionally biased region" description="Low complexity" evidence="29">
    <location>
        <begin position="1698"/>
        <end position="1712"/>
    </location>
</feature>
<feature type="compositionally biased region" description="Polar residues" evidence="29">
    <location>
        <begin position="1990"/>
        <end position="2000"/>
    </location>
</feature>
<feature type="domain" description="PHD-type" evidence="30">
    <location>
        <begin position="3021"/>
        <end position="3076"/>
    </location>
</feature>
<dbReference type="InterPro" id="IPR003888">
    <property type="entry name" value="FYrich_N"/>
</dbReference>